<evidence type="ECO:0000256" key="2">
    <source>
        <dbReference type="SAM" id="SignalP"/>
    </source>
</evidence>
<sequence precursor="true">MIAVGLLCAVMFCAPAPAADAGALPQGSLAPAADARAVLVVERPQVELGEPFELRVEVEHDAGTTLRLGELPWTLEEGWLLFDAGDPLTLDRSDGRGLVTTTRFRVAATEQAQVETEDGWTWSATREVPPPPLTLVSGEETFELTCEPASIVATSLLAVGEDLPRGFPGWTDPPQGPTALAQWERAGAVAVVCAGVLLWAWLVLLRRTGPREQTPPKPGLSERRRRIDAALRSGATEPELVFELTDLARSAVDELLGEPRPGLTDSEWIAALPRDPSMASLRERAAEFLARSARAKYSGHQPTGWAVEELATECLGILDAVANHRPAPAGDPVEVEGAA</sequence>
<keyword evidence="1" id="KW-0472">Membrane</keyword>
<keyword evidence="1" id="KW-0812">Transmembrane</keyword>
<evidence type="ECO:0000313" key="4">
    <source>
        <dbReference type="Proteomes" id="UP000316921"/>
    </source>
</evidence>
<protein>
    <recommendedName>
        <fullName evidence="5">DUF4129 domain-containing protein</fullName>
    </recommendedName>
</protein>
<keyword evidence="4" id="KW-1185">Reference proteome</keyword>
<evidence type="ECO:0000256" key="1">
    <source>
        <dbReference type="SAM" id="Phobius"/>
    </source>
</evidence>
<dbReference type="KEGG" id="pbap:Pla133_35310"/>
<feature type="chain" id="PRO_5021820217" description="DUF4129 domain-containing protein" evidence="2">
    <location>
        <begin position="19"/>
        <end position="339"/>
    </location>
</feature>
<dbReference type="AlphaFoldDB" id="A0A518BN81"/>
<feature type="signal peptide" evidence="2">
    <location>
        <begin position="1"/>
        <end position="18"/>
    </location>
</feature>
<evidence type="ECO:0000313" key="3">
    <source>
        <dbReference type="EMBL" id="QDU68434.1"/>
    </source>
</evidence>
<name>A0A518BN81_9BACT</name>
<accession>A0A518BN81</accession>
<keyword evidence="2" id="KW-0732">Signal</keyword>
<reference evidence="3 4" key="1">
    <citation type="submission" date="2019-02" db="EMBL/GenBank/DDBJ databases">
        <title>Deep-cultivation of Planctomycetes and their phenomic and genomic characterization uncovers novel biology.</title>
        <authorList>
            <person name="Wiegand S."/>
            <person name="Jogler M."/>
            <person name="Boedeker C."/>
            <person name="Pinto D."/>
            <person name="Vollmers J."/>
            <person name="Rivas-Marin E."/>
            <person name="Kohn T."/>
            <person name="Peeters S.H."/>
            <person name="Heuer A."/>
            <person name="Rast P."/>
            <person name="Oberbeckmann S."/>
            <person name="Bunk B."/>
            <person name="Jeske O."/>
            <person name="Meyerdierks A."/>
            <person name="Storesund J.E."/>
            <person name="Kallscheuer N."/>
            <person name="Luecker S."/>
            <person name="Lage O.M."/>
            <person name="Pohl T."/>
            <person name="Merkel B.J."/>
            <person name="Hornburger P."/>
            <person name="Mueller R.-W."/>
            <person name="Bruemmer F."/>
            <person name="Labrenz M."/>
            <person name="Spormann A.M."/>
            <person name="Op den Camp H."/>
            <person name="Overmann J."/>
            <person name="Amann R."/>
            <person name="Jetten M.S.M."/>
            <person name="Mascher T."/>
            <person name="Medema M.H."/>
            <person name="Devos D.P."/>
            <person name="Kaster A.-K."/>
            <person name="Ovreas L."/>
            <person name="Rohde M."/>
            <person name="Galperin M.Y."/>
            <person name="Jogler C."/>
        </authorList>
    </citation>
    <scope>NUCLEOTIDE SEQUENCE [LARGE SCALE GENOMIC DNA]</scope>
    <source>
        <strain evidence="3 4">Pla133</strain>
    </source>
</reference>
<dbReference type="EMBL" id="CP036287">
    <property type="protein sequence ID" value="QDU68434.1"/>
    <property type="molecule type" value="Genomic_DNA"/>
</dbReference>
<feature type="transmembrane region" description="Helical" evidence="1">
    <location>
        <begin position="186"/>
        <end position="205"/>
    </location>
</feature>
<proteinExistence type="predicted"/>
<organism evidence="3 4">
    <name type="scientific">Engelhardtia mirabilis</name>
    <dbReference type="NCBI Taxonomy" id="2528011"/>
    <lineage>
        <taxon>Bacteria</taxon>
        <taxon>Pseudomonadati</taxon>
        <taxon>Planctomycetota</taxon>
        <taxon>Planctomycetia</taxon>
        <taxon>Planctomycetia incertae sedis</taxon>
        <taxon>Engelhardtia</taxon>
    </lineage>
</organism>
<keyword evidence="1" id="KW-1133">Transmembrane helix</keyword>
<dbReference type="Proteomes" id="UP000316921">
    <property type="component" value="Chromosome"/>
</dbReference>
<gene>
    <name evidence="3" type="ORF">Pla133_35310</name>
</gene>
<evidence type="ECO:0008006" key="5">
    <source>
        <dbReference type="Google" id="ProtNLM"/>
    </source>
</evidence>